<sequence length="117" mass="12852">MTDAGHAMGISAAGDVRAALAAIATQAFIRRSDATTTLDLAARLLRDPEPLMHKASGWMLREVGARVDRDLLIGFLDLHAGQMPRSMLSHATEHLSAELRAHYRGQPTERPRPFRRG</sequence>
<dbReference type="InterPro" id="IPR014825">
    <property type="entry name" value="DNA_alkylation"/>
</dbReference>
<keyword evidence="2" id="KW-1185">Reference proteome</keyword>
<accession>A0A4R8VZ59</accession>
<dbReference type="Proteomes" id="UP000297907">
    <property type="component" value="Unassembled WGS sequence"/>
</dbReference>
<dbReference type="Pfam" id="PF08713">
    <property type="entry name" value="DNA_alkylation"/>
    <property type="match status" value="1"/>
</dbReference>
<dbReference type="InterPro" id="IPR016024">
    <property type="entry name" value="ARM-type_fold"/>
</dbReference>
<proteinExistence type="predicted"/>
<organism evidence="1 2">
    <name type="scientific">Cryobacterium adonitolivorans</name>
    <dbReference type="NCBI Taxonomy" id="1259189"/>
    <lineage>
        <taxon>Bacteria</taxon>
        <taxon>Bacillati</taxon>
        <taxon>Actinomycetota</taxon>
        <taxon>Actinomycetes</taxon>
        <taxon>Micrococcales</taxon>
        <taxon>Microbacteriaceae</taxon>
        <taxon>Cryobacterium</taxon>
    </lineage>
</organism>
<reference evidence="1 2" key="1">
    <citation type="submission" date="2019-03" db="EMBL/GenBank/DDBJ databases">
        <title>Genomics of glacier-inhabiting Cryobacterium strains.</title>
        <authorList>
            <person name="Liu Q."/>
            <person name="Xin Y.-H."/>
        </authorList>
    </citation>
    <scope>NUCLEOTIDE SEQUENCE [LARGE SCALE GENOMIC DNA]</scope>
    <source>
        <strain evidence="1 2">RHLS22-1</strain>
    </source>
</reference>
<dbReference type="SUPFAM" id="SSF48371">
    <property type="entry name" value="ARM repeat"/>
    <property type="match status" value="1"/>
</dbReference>
<dbReference type="Gene3D" id="1.25.10.90">
    <property type="match status" value="1"/>
</dbReference>
<protein>
    <recommendedName>
        <fullName evidence="3">DNA alkylation repair protein</fullName>
    </recommendedName>
</protein>
<dbReference type="RefSeq" id="WP_134454710.1">
    <property type="nucleotide sequence ID" value="NZ_SOFL01000049.1"/>
</dbReference>
<gene>
    <name evidence="1" type="ORF">E3O42_14995</name>
</gene>
<dbReference type="AlphaFoldDB" id="A0A4R8VZ59"/>
<evidence type="ECO:0008006" key="3">
    <source>
        <dbReference type="Google" id="ProtNLM"/>
    </source>
</evidence>
<evidence type="ECO:0000313" key="2">
    <source>
        <dbReference type="Proteomes" id="UP000297907"/>
    </source>
</evidence>
<comment type="caution">
    <text evidence="1">The sequence shown here is derived from an EMBL/GenBank/DDBJ whole genome shotgun (WGS) entry which is preliminary data.</text>
</comment>
<dbReference type="OrthoDB" id="9775346at2"/>
<name>A0A4R8VZ59_9MICO</name>
<dbReference type="EMBL" id="SOFL01000049">
    <property type="protein sequence ID" value="TFB98672.1"/>
    <property type="molecule type" value="Genomic_DNA"/>
</dbReference>
<evidence type="ECO:0000313" key="1">
    <source>
        <dbReference type="EMBL" id="TFB98672.1"/>
    </source>
</evidence>